<dbReference type="CDD" id="cd23837">
    <property type="entry name" value="UBCc_UBE2O"/>
    <property type="match status" value="1"/>
</dbReference>
<accession>A0A2G5CVK0</accession>
<evidence type="ECO:0000259" key="6">
    <source>
        <dbReference type="PROSITE" id="PS50127"/>
    </source>
</evidence>
<keyword evidence="8" id="KW-1185">Reference proteome</keyword>
<evidence type="ECO:0000313" key="8">
    <source>
        <dbReference type="Proteomes" id="UP000230069"/>
    </source>
</evidence>
<dbReference type="GO" id="GO:0061631">
    <property type="term" value="F:ubiquitin conjugating enzyme activity"/>
    <property type="evidence" value="ECO:0007669"/>
    <property type="project" value="UniProtKB-EC"/>
</dbReference>
<dbReference type="InterPro" id="IPR000608">
    <property type="entry name" value="UBC"/>
</dbReference>
<dbReference type="Pfam" id="PF23046">
    <property type="entry name" value="tSH3-B_UBE2O"/>
    <property type="match status" value="1"/>
</dbReference>
<name>A0A2G5CVK0_AQUCA</name>
<dbReference type="Proteomes" id="UP000230069">
    <property type="component" value="Unassembled WGS sequence"/>
</dbReference>
<dbReference type="OrthoDB" id="47801at2759"/>
<dbReference type="Pfam" id="PF00179">
    <property type="entry name" value="UQ_con"/>
    <property type="match status" value="1"/>
</dbReference>
<dbReference type="InterPro" id="IPR057733">
    <property type="entry name" value="UBE2O-like_SH3-B"/>
</dbReference>
<dbReference type="GO" id="GO:0005524">
    <property type="term" value="F:ATP binding"/>
    <property type="evidence" value="ECO:0007669"/>
    <property type="project" value="UniProtKB-KW"/>
</dbReference>
<dbReference type="PROSITE" id="PS50127">
    <property type="entry name" value="UBC_2"/>
    <property type="match status" value="1"/>
</dbReference>
<dbReference type="Pfam" id="PF23043">
    <property type="entry name" value="SH3-B_UBE2O"/>
    <property type="match status" value="1"/>
</dbReference>
<dbReference type="STRING" id="218851.A0A2G5CVK0"/>
<evidence type="ECO:0000256" key="3">
    <source>
        <dbReference type="ARBA" id="ARBA00022741"/>
    </source>
</evidence>
<reference evidence="7 8" key="1">
    <citation type="submission" date="2017-09" db="EMBL/GenBank/DDBJ databases">
        <title>WGS assembly of Aquilegia coerulea Goldsmith.</title>
        <authorList>
            <person name="Hodges S."/>
            <person name="Kramer E."/>
            <person name="Nordborg M."/>
            <person name="Tomkins J."/>
            <person name="Borevitz J."/>
            <person name="Derieg N."/>
            <person name="Yan J."/>
            <person name="Mihaltcheva S."/>
            <person name="Hayes R.D."/>
            <person name="Rokhsar D."/>
        </authorList>
    </citation>
    <scope>NUCLEOTIDE SEQUENCE [LARGE SCALE GENOMIC DNA]</scope>
    <source>
        <strain evidence="8">cv. Goldsmith</strain>
    </source>
</reference>
<sequence length="953" mass="106614">MEMFLSDSDSEISSQSSCSDYLDDIDSMYGGQAQSILSNLERSIGKIDDFLAFERGFIHGDIVCYETDPSGQLGRVVDVDTVVDLETVHGEIVKEVDCKKLLKVCPFVVGDYIVHGPWLGRVCRVVDRLTILFDDGATCEVTAIIPNDIRPISTNVLEDSQYPHYPGQRVQIRMSSALKSARWLCGEWKENRTEGTVCRVEAGMVYVDWVASAMIHCDVNVPAPPCLQEPEDLTLLSCFTHANWQLGDWCILLFDNQRIGEKQVLNVCGTEHISEHFGRGLLQGNRKNSYETLYVIVKKRTKVDVLWQDGTRSNGLDSQCLVPVNSVGDHEFWPEQFVLEKSSDDQHLSSIQRSGYVKSVDAKERTVRLKWTTHARNGTNDSDENCNEETVSVYELVEHPDYSYCLGDIVFRLGKTLSVIQADGQSEYEGLLTTETRSGSVKQFKEDHNTSKRASESSLKHENMCYLSCIGNVIGLKDEGIVVTWASGLTSKVAPWEIVGIDKYEHPVAVPLLGEEDTEERLTQEMPEYDKRFSHQKDKDVLEYTGNSFGGDHNKDTWETRGSLISQAAIGFFKKIAVNLFGMNESTSLSNTMESSPLSNRDSNQPRLTTGIEIESLYDKVKTKGSNLIAVPLPAVDDAQTGIKQQVEEPQEQKEPNCSYLGDIPALFKQFDTVDDLLDHYYVHGAGKESILPQVKRGWLKKVQQEWSILERDLPDTIYVRVCEQRIDLLRAAIVGAPGTPYQDGLFFFDFYLPAEYPNEPPIVHYHSGGLRLNPNLYESGKICLSLLNTWMGAGTEAWNPGSSTILQVLLSLQALVLNEKPYFNEAGYDNQVGRAEGEKNSITYNENVFLLSCRSMLYVLSKPPKHFEALVEEHFTRRSHSILLACKAYMDGAPVGYAFGSESAGQKTQNSSSTGFKLMLAKLFPKLISGFTAKGIACSHFLESGNPCIENK</sequence>
<keyword evidence="4" id="KW-0833">Ubl conjugation pathway</keyword>
<keyword evidence="3" id="KW-0547">Nucleotide-binding</keyword>
<dbReference type="EMBL" id="KZ305053">
    <property type="protein sequence ID" value="PIA35288.1"/>
    <property type="molecule type" value="Genomic_DNA"/>
</dbReference>
<keyword evidence="2" id="KW-0808">Transferase</keyword>
<dbReference type="InParanoid" id="A0A2G5CVK0"/>
<dbReference type="FunFam" id="3.10.110.10:FF:000028">
    <property type="entry name" value="Probable ubiquitin-conjugating enzyme E2 23"/>
    <property type="match status" value="1"/>
</dbReference>
<evidence type="ECO:0000256" key="2">
    <source>
        <dbReference type="ARBA" id="ARBA00022679"/>
    </source>
</evidence>
<dbReference type="AlphaFoldDB" id="A0A2G5CVK0"/>
<dbReference type="EC" id="2.3.2.23" evidence="1"/>
<feature type="domain" description="UBC core" evidence="6">
    <location>
        <begin position="698"/>
        <end position="858"/>
    </location>
</feature>
<dbReference type="SMART" id="SM00212">
    <property type="entry name" value="UBCc"/>
    <property type="match status" value="1"/>
</dbReference>
<evidence type="ECO:0000256" key="1">
    <source>
        <dbReference type="ARBA" id="ARBA00012486"/>
    </source>
</evidence>
<evidence type="ECO:0000256" key="5">
    <source>
        <dbReference type="ARBA" id="ARBA00022840"/>
    </source>
</evidence>
<dbReference type="InterPro" id="IPR057735">
    <property type="entry name" value="UBE2O-like_tSH3-B"/>
</dbReference>
<organism evidence="7 8">
    <name type="scientific">Aquilegia coerulea</name>
    <name type="common">Rocky mountain columbine</name>
    <dbReference type="NCBI Taxonomy" id="218851"/>
    <lineage>
        <taxon>Eukaryota</taxon>
        <taxon>Viridiplantae</taxon>
        <taxon>Streptophyta</taxon>
        <taxon>Embryophyta</taxon>
        <taxon>Tracheophyta</taxon>
        <taxon>Spermatophyta</taxon>
        <taxon>Magnoliopsida</taxon>
        <taxon>Ranunculales</taxon>
        <taxon>Ranunculaceae</taxon>
        <taxon>Thalictroideae</taxon>
        <taxon>Aquilegia</taxon>
    </lineage>
</organism>
<dbReference type="Gene3D" id="3.10.110.10">
    <property type="entry name" value="Ubiquitin Conjugating Enzyme"/>
    <property type="match status" value="1"/>
</dbReference>
<gene>
    <name evidence="7" type="ORF">AQUCO_03600157v1</name>
</gene>
<proteinExistence type="predicted"/>
<dbReference type="PANTHER" id="PTHR46116:SF15">
    <property type="entry name" value="(E3-INDEPENDENT) E2 UBIQUITIN-CONJUGATING ENZYME"/>
    <property type="match status" value="1"/>
</dbReference>
<dbReference type="InterPro" id="IPR016135">
    <property type="entry name" value="UBQ-conjugating_enzyme/RWD"/>
</dbReference>
<evidence type="ECO:0000256" key="4">
    <source>
        <dbReference type="ARBA" id="ARBA00022786"/>
    </source>
</evidence>
<dbReference type="FunCoup" id="A0A2G5CVK0">
    <property type="interactions" value="2042"/>
</dbReference>
<dbReference type="SUPFAM" id="SSF54495">
    <property type="entry name" value="UBC-like"/>
    <property type="match status" value="1"/>
</dbReference>
<dbReference type="PANTHER" id="PTHR46116">
    <property type="entry name" value="(E3-INDEPENDENT) E2 UBIQUITIN-CONJUGATING ENZYME"/>
    <property type="match status" value="1"/>
</dbReference>
<keyword evidence="5" id="KW-0067">ATP-binding</keyword>
<evidence type="ECO:0000313" key="7">
    <source>
        <dbReference type="EMBL" id="PIA35288.1"/>
    </source>
</evidence>
<protein>
    <recommendedName>
        <fullName evidence="1">E2 ubiquitin-conjugating enzyme</fullName>
        <ecNumber evidence="1">2.3.2.23</ecNumber>
    </recommendedName>
</protein>